<evidence type="ECO:0000313" key="2">
    <source>
        <dbReference type="Proteomes" id="UP001652663"/>
    </source>
</evidence>
<evidence type="ECO:0000313" key="7">
    <source>
        <dbReference type="RefSeq" id="XP_070659046.1"/>
    </source>
</evidence>
<proteinExistence type="predicted"/>
<gene>
    <name evidence="3 4 5 6 7 8" type="primary">LOC139186974</name>
</gene>
<dbReference type="RefSeq" id="XP_070659044.1">
    <property type="nucleotide sequence ID" value="XM_070802943.1"/>
</dbReference>
<organism evidence="2 5">
    <name type="scientific">Bos indicus</name>
    <name type="common">Zebu</name>
    <dbReference type="NCBI Taxonomy" id="9915"/>
    <lineage>
        <taxon>Eukaryota</taxon>
        <taxon>Metazoa</taxon>
        <taxon>Chordata</taxon>
        <taxon>Craniata</taxon>
        <taxon>Vertebrata</taxon>
        <taxon>Euteleostomi</taxon>
        <taxon>Mammalia</taxon>
        <taxon>Eutheria</taxon>
        <taxon>Laurasiatheria</taxon>
        <taxon>Artiodactyla</taxon>
        <taxon>Ruminantia</taxon>
        <taxon>Pecora</taxon>
        <taxon>Bovidae</taxon>
        <taxon>Bovinae</taxon>
        <taxon>Bos</taxon>
    </lineage>
</organism>
<evidence type="ECO:0000313" key="6">
    <source>
        <dbReference type="RefSeq" id="XP_070659045.1"/>
    </source>
</evidence>
<reference evidence="3 4" key="1">
    <citation type="submission" date="2025-05" db="UniProtKB">
        <authorList>
            <consortium name="RefSeq"/>
        </authorList>
    </citation>
    <scope>IDENTIFICATION</scope>
    <source>
        <tissue evidence="3 4">Blood</tissue>
    </source>
</reference>
<dbReference type="Proteomes" id="UP001652663">
    <property type="component" value="Chromosome 14"/>
</dbReference>
<evidence type="ECO:0000313" key="8">
    <source>
        <dbReference type="RefSeq" id="XP_070659047.1"/>
    </source>
</evidence>
<dbReference type="RefSeq" id="XP_070659046.1">
    <property type="nucleotide sequence ID" value="XM_070802945.1"/>
</dbReference>
<dbReference type="RefSeq" id="XP_070659042.1">
    <property type="nucleotide sequence ID" value="XM_070802941.1"/>
</dbReference>
<name>A0ABM4TG69_BOSIN</name>
<accession>A0ABM4TG69</accession>
<sequence length="189" mass="20285">MAAGRAGPPAAGRSRKCPPRPQLRPARGRTLGREAVHPPGGPRPRSLSRARANSLWRQVKAEETGRSGDGLPLADPALQGAAAGRSELRLHRRSSDVSGRTPSRGLSRASARGRRRREFRPRVPGRRGAGDGQRVGKEPGALSASSLRALDQPGFGRVSYEEISPQPPHTWSAGPPAWKTLLWSRLLAT</sequence>
<dbReference type="RefSeq" id="XP_070659043.1">
    <property type="nucleotide sequence ID" value="XM_070802942.1"/>
</dbReference>
<keyword evidence="2" id="KW-1185">Reference proteome</keyword>
<feature type="compositionally biased region" description="Basic residues" evidence="1">
    <location>
        <begin position="111"/>
        <end position="125"/>
    </location>
</feature>
<dbReference type="GeneID" id="139186974"/>
<feature type="compositionally biased region" description="Basic and acidic residues" evidence="1">
    <location>
        <begin position="86"/>
        <end position="95"/>
    </location>
</feature>
<dbReference type="RefSeq" id="XP_070659045.1">
    <property type="nucleotide sequence ID" value="XM_070802944.1"/>
</dbReference>
<protein>
    <submittedName>
        <fullName evidence="3 4">Uncharacterized protein</fullName>
    </submittedName>
</protein>
<evidence type="ECO:0000313" key="3">
    <source>
        <dbReference type="RefSeq" id="XP_070659042.1"/>
    </source>
</evidence>
<dbReference type="RefSeq" id="XP_070659047.1">
    <property type="nucleotide sequence ID" value="XM_070802946.1"/>
</dbReference>
<feature type="compositionally biased region" description="Low complexity" evidence="1">
    <location>
        <begin position="43"/>
        <end position="52"/>
    </location>
</feature>
<evidence type="ECO:0000256" key="1">
    <source>
        <dbReference type="SAM" id="MobiDB-lite"/>
    </source>
</evidence>
<evidence type="ECO:0000313" key="4">
    <source>
        <dbReference type="RefSeq" id="XP_070659043.1"/>
    </source>
</evidence>
<feature type="region of interest" description="Disordered" evidence="1">
    <location>
        <begin position="1"/>
        <end position="149"/>
    </location>
</feature>
<feature type="compositionally biased region" description="Low complexity" evidence="1">
    <location>
        <begin position="1"/>
        <end position="12"/>
    </location>
</feature>
<evidence type="ECO:0000313" key="5">
    <source>
        <dbReference type="RefSeq" id="XP_070659044.1"/>
    </source>
</evidence>